<protein>
    <submittedName>
        <fullName evidence="4">Helix-turn-helix domain-containing protein</fullName>
    </submittedName>
</protein>
<dbReference type="RefSeq" id="WP_160335636.1">
    <property type="nucleotide sequence ID" value="NZ_CALPCR010000036.1"/>
</dbReference>
<sequence>MQSRKSEKGRQAAKTLCEELKTLIEDKWQKHDEGWRKVPGLNLHVITEDTIDKNCFYTLSIAIIVQGYKVIDIGSLRYSYGGDTMIVTSVEIPTSFRIEGACKEEPFISVSLKLDPQLLSELMEKMPDSLPTCDSEPNAFCVAKPSAEIVNAFERLIRLSDNPQHMQMLLPSVLREIHYYALTDGQCANLRALCIQDMPNQRIARVVQWIKEHYKEPLRIQTLAEMSFMAPSTFHAHFKAVTSQSPLQYQKRLRLHEARRLMLYQNYSATAAAFEVGYQSVQQFCREYKRLFGKSPARDIAV</sequence>
<dbReference type="Pfam" id="PF06719">
    <property type="entry name" value="AraC_N"/>
    <property type="match status" value="1"/>
</dbReference>
<accession>A0A6L6YHQ3</accession>
<dbReference type="Proteomes" id="UP000472580">
    <property type="component" value="Unassembled WGS sequence"/>
</dbReference>
<gene>
    <name evidence="4" type="ORF">E5987_08340</name>
</gene>
<comment type="caution">
    <text evidence="4">The sequence shown here is derived from an EMBL/GenBank/DDBJ whole genome shotgun (WGS) entry which is preliminary data.</text>
</comment>
<name>A0A6L6YHQ3_9BURK</name>
<dbReference type="EMBL" id="WSRP01000024">
    <property type="protein sequence ID" value="MVX57210.1"/>
    <property type="molecule type" value="Genomic_DNA"/>
</dbReference>
<organism evidence="4 5">
    <name type="scientific">Parasutterella muris</name>
    <dbReference type="NCBI Taxonomy" id="2565572"/>
    <lineage>
        <taxon>Bacteria</taxon>
        <taxon>Pseudomonadati</taxon>
        <taxon>Pseudomonadota</taxon>
        <taxon>Betaproteobacteria</taxon>
        <taxon>Burkholderiales</taxon>
        <taxon>Sutterellaceae</taxon>
        <taxon>Parasutterella</taxon>
    </lineage>
</organism>
<dbReference type="GO" id="GO:0003700">
    <property type="term" value="F:DNA-binding transcription factor activity"/>
    <property type="evidence" value="ECO:0007669"/>
    <property type="project" value="InterPro"/>
</dbReference>
<dbReference type="AlphaFoldDB" id="A0A6L6YHQ3"/>
<dbReference type="Pfam" id="PF12833">
    <property type="entry name" value="HTH_18"/>
    <property type="match status" value="1"/>
</dbReference>
<keyword evidence="5" id="KW-1185">Reference proteome</keyword>
<evidence type="ECO:0000256" key="1">
    <source>
        <dbReference type="ARBA" id="ARBA00023015"/>
    </source>
</evidence>
<dbReference type="PANTHER" id="PTHR43436:SF1">
    <property type="entry name" value="TRANSCRIPTIONAL REGULATORY PROTEIN"/>
    <property type="match status" value="1"/>
</dbReference>
<evidence type="ECO:0000313" key="5">
    <source>
        <dbReference type="Proteomes" id="UP000472580"/>
    </source>
</evidence>
<dbReference type="InterPro" id="IPR018060">
    <property type="entry name" value="HTH_AraC"/>
</dbReference>
<feature type="domain" description="HTH araC/xylS-type" evidence="3">
    <location>
        <begin position="204"/>
        <end position="302"/>
    </location>
</feature>
<evidence type="ECO:0000313" key="4">
    <source>
        <dbReference type="EMBL" id="MVX57210.1"/>
    </source>
</evidence>
<proteinExistence type="predicted"/>
<dbReference type="InterPro" id="IPR009057">
    <property type="entry name" value="Homeodomain-like_sf"/>
</dbReference>
<evidence type="ECO:0000259" key="3">
    <source>
        <dbReference type="PROSITE" id="PS01124"/>
    </source>
</evidence>
<dbReference type="SUPFAM" id="SSF46689">
    <property type="entry name" value="Homeodomain-like"/>
    <property type="match status" value="2"/>
</dbReference>
<evidence type="ECO:0000256" key="2">
    <source>
        <dbReference type="ARBA" id="ARBA00023163"/>
    </source>
</evidence>
<reference evidence="4 5" key="1">
    <citation type="submission" date="2019-12" db="EMBL/GenBank/DDBJ databases">
        <title>Microbes associate with the intestines of laboratory mice.</title>
        <authorList>
            <person name="Navarre W."/>
            <person name="Wong E."/>
        </authorList>
    </citation>
    <scope>NUCLEOTIDE SEQUENCE [LARGE SCALE GENOMIC DNA]</scope>
    <source>
        <strain evidence="4 5">NM82_D38</strain>
    </source>
</reference>
<dbReference type="PROSITE" id="PS01124">
    <property type="entry name" value="HTH_ARAC_FAMILY_2"/>
    <property type="match status" value="1"/>
</dbReference>
<dbReference type="GO" id="GO:0043565">
    <property type="term" value="F:sequence-specific DNA binding"/>
    <property type="evidence" value="ECO:0007669"/>
    <property type="project" value="InterPro"/>
</dbReference>
<dbReference type="OrthoDB" id="34150at2"/>
<dbReference type="Gene3D" id="1.10.10.60">
    <property type="entry name" value="Homeodomain-like"/>
    <property type="match status" value="2"/>
</dbReference>
<keyword evidence="1" id="KW-0805">Transcription regulation</keyword>
<keyword evidence="2" id="KW-0804">Transcription</keyword>
<dbReference type="InterPro" id="IPR009594">
    <property type="entry name" value="Tscrpt_reg_HTH_AraC_N"/>
</dbReference>
<dbReference type="SMART" id="SM00342">
    <property type="entry name" value="HTH_ARAC"/>
    <property type="match status" value="1"/>
</dbReference>
<dbReference type="PANTHER" id="PTHR43436">
    <property type="entry name" value="ARAC-FAMILY TRANSCRIPTIONAL REGULATOR"/>
    <property type="match status" value="1"/>
</dbReference>